<feature type="domain" description="DUF4706" evidence="2">
    <location>
        <begin position="7"/>
        <end position="117"/>
    </location>
</feature>
<dbReference type="InterPro" id="IPR031600">
    <property type="entry name" value="DUF4706"/>
</dbReference>
<feature type="compositionally biased region" description="Low complexity" evidence="1">
    <location>
        <begin position="187"/>
        <end position="207"/>
    </location>
</feature>
<dbReference type="OrthoDB" id="5984457at2759"/>
<feature type="compositionally biased region" description="Basic and acidic residues" evidence="1">
    <location>
        <begin position="214"/>
        <end position="223"/>
    </location>
</feature>
<reference evidence="3 4" key="1">
    <citation type="journal article" date="2013" name="Nature">
        <title>Insights into bilaterian evolution from three spiralian genomes.</title>
        <authorList>
            <person name="Simakov O."/>
            <person name="Marletaz F."/>
            <person name="Cho S.J."/>
            <person name="Edsinger-Gonzales E."/>
            <person name="Havlak P."/>
            <person name="Hellsten U."/>
            <person name="Kuo D.H."/>
            <person name="Larsson T."/>
            <person name="Lv J."/>
            <person name="Arendt D."/>
            <person name="Savage R."/>
            <person name="Osoegawa K."/>
            <person name="de Jong P."/>
            <person name="Grimwood J."/>
            <person name="Chapman J.A."/>
            <person name="Shapiro H."/>
            <person name="Aerts A."/>
            <person name="Otillar R.P."/>
            <person name="Terry A.Y."/>
            <person name="Boore J.L."/>
            <person name="Grigoriev I.V."/>
            <person name="Lindberg D.R."/>
            <person name="Seaver E.C."/>
            <person name="Weisblat D.A."/>
            <person name="Putnam N.H."/>
            <person name="Rokhsar D.S."/>
        </authorList>
    </citation>
    <scope>NUCLEOTIDE SEQUENCE [LARGE SCALE GENOMIC DNA]</scope>
</reference>
<dbReference type="HOGENOM" id="CLU_069832_0_0_1"/>
<evidence type="ECO:0000259" key="2">
    <source>
        <dbReference type="Pfam" id="PF15797"/>
    </source>
</evidence>
<evidence type="ECO:0000256" key="1">
    <source>
        <dbReference type="SAM" id="MobiDB-lite"/>
    </source>
</evidence>
<dbReference type="PANTHER" id="PTHR34394">
    <property type="entry name" value="SIMILAR TO RIKEN CDNA 2310022B05"/>
    <property type="match status" value="1"/>
</dbReference>
<proteinExistence type="predicted"/>
<dbReference type="Pfam" id="PF15797">
    <property type="entry name" value="DUF4706"/>
    <property type="match status" value="1"/>
</dbReference>
<evidence type="ECO:0000313" key="3">
    <source>
        <dbReference type="EMBL" id="ESO85452.1"/>
    </source>
</evidence>
<accession>V3ZMC4</accession>
<dbReference type="GeneID" id="20236460"/>
<dbReference type="Proteomes" id="UP000030746">
    <property type="component" value="Unassembled WGS sequence"/>
</dbReference>
<feature type="region of interest" description="Disordered" evidence="1">
    <location>
        <begin position="292"/>
        <end position="330"/>
    </location>
</feature>
<dbReference type="AlphaFoldDB" id="V3ZMC4"/>
<gene>
    <name evidence="3" type="ORF">LOTGIDRAFT_154945</name>
</gene>
<name>V3ZMC4_LOTGI</name>
<protein>
    <recommendedName>
        <fullName evidence="2">DUF4706 domain-containing protein</fullName>
    </recommendedName>
</protein>
<feature type="compositionally biased region" description="Basic and acidic residues" evidence="1">
    <location>
        <begin position="240"/>
        <end position="255"/>
    </location>
</feature>
<organism evidence="3 4">
    <name type="scientific">Lottia gigantea</name>
    <name type="common">Giant owl limpet</name>
    <dbReference type="NCBI Taxonomy" id="225164"/>
    <lineage>
        <taxon>Eukaryota</taxon>
        <taxon>Metazoa</taxon>
        <taxon>Spiralia</taxon>
        <taxon>Lophotrochozoa</taxon>
        <taxon>Mollusca</taxon>
        <taxon>Gastropoda</taxon>
        <taxon>Patellogastropoda</taxon>
        <taxon>Lottioidea</taxon>
        <taxon>Lottiidae</taxon>
        <taxon>Lottia</taxon>
    </lineage>
</organism>
<sequence>MEKCYDSYVFSANYTSRKLVKYVDGLTCSLGNQYKDLEFDQQEQLLNDFVVGHEIRALYNDPSIDEGDDLKDRIASFPRLTFQTGEKIIVDCENDFNTWRDEHSGPFSWKSLSQQNLTLDDLEPSKMTKPLSKQIPTDIPLSSKEFQFEPQPWTTEIITDYKSKLNQISTPTDGVNKGFEGSIENVSHASPASPASLASPASQASPAIVRPHQLKPEPVEKVSKPVPPKRHIKKSPVSPNDDKHAADRLLPKPTEEDCVFSNPTMAVNYSTFVGQNVDDEEEHFVCSVSMTTSTNKDAESHDKYSMEESHTDDDDTSKQETESGNDILSETVKSGFDFLDQW</sequence>
<evidence type="ECO:0000313" key="4">
    <source>
        <dbReference type="Proteomes" id="UP000030746"/>
    </source>
</evidence>
<dbReference type="STRING" id="225164.V3ZMC4"/>
<feature type="region of interest" description="Disordered" evidence="1">
    <location>
        <begin position="172"/>
        <end position="255"/>
    </location>
</feature>
<dbReference type="EMBL" id="KB203274">
    <property type="protein sequence ID" value="ESO85452.1"/>
    <property type="molecule type" value="Genomic_DNA"/>
</dbReference>
<dbReference type="OMA" id="VIHADPK"/>
<dbReference type="RefSeq" id="XP_009063698.1">
    <property type="nucleotide sequence ID" value="XM_009065450.1"/>
</dbReference>
<keyword evidence="4" id="KW-1185">Reference proteome</keyword>
<dbReference type="KEGG" id="lgi:LOTGIDRAFT_154945"/>
<feature type="compositionally biased region" description="Basic and acidic residues" evidence="1">
    <location>
        <begin position="296"/>
        <end position="309"/>
    </location>
</feature>
<dbReference type="CTD" id="20236460"/>
<dbReference type="PANTHER" id="PTHR34394:SF1">
    <property type="entry name" value="SIMILAR TO RIKEN CDNA 2310022B05"/>
    <property type="match status" value="1"/>
</dbReference>